<protein>
    <submittedName>
        <fullName evidence="1">Uncharacterized protein</fullName>
    </submittedName>
</protein>
<dbReference type="AlphaFoldDB" id="A0A1A8XQW1"/>
<sequence length="143" mass="15426">MSVTKRVDYAGCARRHFKDAGKLHQSGGHANAGQLYGFSVECGLKALLIQSGTPADAEGGIAGEFKEHLPRLTQMIAAMTTLPDGRSASALLAAVPHLGKMHDWKTEHRYWKVAALPRQSLPNWAAAAQEMVNHLDVVKQGSL</sequence>
<accession>A0A1A8XQW1</accession>
<reference evidence="1 2" key="1">
    <citation type="submission" date="2016-06" db="EMBL/GenBank/DDBJ databases">
        <authorList>
            <person name="Kjaerup R.B."/>
            <person name="Dalgaard T.S."/>
            <person name="Juul-Madsen H.R."/>
        </authorList>
    </citation>
    <scope>NUCLEOTIDE SEQUENCE [LARGE SCALE GENOMIC DNA]</scope>
    <source>
        <strain evidence="1">3</strain>
    </source>
</reference>
<evidence type="ECO:0000313" key="1">
    <source>
        <dbReference type="EMBL" id="SBT07041.1"/>
    </source>
</evidence>
<dbReference type="Proteomes" id="UP000199169">
    <property type="component" value="Unassembled WGS sequence"/>
</dbReference>
<dbReference type="RefSeq" id="WP_186407485.1">
    <property type="nucleotide sequence ID" value="NZ_FLQX01000116.1"/>
</dbReference>
<dbReference type="STRING" id="1860102.ACCAA_40009"/>
<gene>
    <name evidence="1" type="ORF">ACCAA_40009</name>
</gene>
<evidence type="ECO:0000313" key="2">
    <source>
        <dbReference type="Proteomes" id="UP000199169"/>
    </source>
</evidence>
<dbReference type="EMBL" id="FLQX01000116">
    <property type="protein sequence ID" value="SBT07041.1"/>
    <property type="molecule type" value="Genomic_DNA"/>
</dbReference>
<keyword evidence="2" id="KW-1185">Reference proteome</keyword>
<name>A0A1A8XQW1_9PROT</name>
<proteinExistence type="predicted"/>
<organism evidence="1 2">
    <name type="scientific">Candidatus Accumulibacter aalborgensis</name>
    <dbReference type="NCBI Taxonomy" id="1860102"/>
    <lineage>
        <taxon>Bacteria</taxon>
        <taxon>Pseudomonadati</taxon>
        <taxon>Pseudomonadota</taxon>
        <taxon>Betaproteobacteria</taxon>
        <taxon>Candidatus Accumulibacter</taxon>
    </lineage>
</organism>